<keyword evidence="2" id="KW-1185">Reference proteome</keyword>
<comment type="caution">
    <text evidence="1">The sequence shown here is derived from an EMBL/GenBank/DDBJ whole genome shotgun (WGS) entry which is preliminary data.</text>
</comment>
<evidence type="ECO:0000313" key="1">
    <source>
        <dbReference type="EMBL" id="KAJ9151526.1"/>
    </source>
</evidence>
<evidence type="ECO:0000313" key="2">
    <source>
        <dbReference type="Proteomes" id="UP001174691"/>
    </source>
</evidence>
<organism evidence="1 2">
    <name type="scientific">Coniochaeta hoffmannii</name>
    <dbReference type="NCBI Taxonomy" id="91930"/>
    <lineage>
        <taxon>Eukaryota</taxon>
        <taxon>Fungi</taxon>
        <taxon>Dikarya</taxon>
        <taxon>Ascomycota</taxon>
        <taxon>Pezizomycotina</taxon>
        <taxon>Sordariomycetes</taxon>
        <taxon>Sordariomycetidae</taxon>
        <taxon>Coniochaetales</taxon>
        <taxon>Coniochaetaceae</taxon>
        <taxon>Coniochaeta</taxon>
    </lineage>
</organism>
<name>A0AA38RKR8_9PEZI</name>
<sequence length="71" mass="8294">MSPYFVTTRRDLDRNIVLAKVLKKDVEENYLRSTCHRCDVRRPIKDSLVVLDFFVKDLYIAKTGLDETSAD</sequence>
<protein>
    <submittedName>
        <fullName evidence="1">Uncharacterized protein</fullName>
    </submittedName>
</protein>
<gene>
    <name evidence="1" type="ORF">NKR19_g4926</name>
</gene>
<dbReference type="EMBL" id="JANBVN010000064">
    <property type="protein sequence ID" value="KAJ9151526.1"/>
    <property type="molecule type" value="Genomic_DNA"/>
</dbReference>
<reference evidence="1" key="1">
    <citation type="submission" date="2022-07" db="EMBL/GenBank/DDBJ databases">
        <title>Fungi with potential for degradation of polypropylene.</title>
        <authorList>
            <person name="Gostincar C."/>
        </authorList>
    </citation>
    <scope>NUCLEOTIDE SEQUENCE</scope>
    <source>
        <strain evidence="1">EXF-13287</strain>
    </source>
</reference>
<dbReference type="AlphaFoldDB" id="A0AA38RKR8"/>
<dbReference type="Proteomes" id="UP001174691">
    <property type="component" value="Unassembled WGS sequence"/>
</dbReference>
<accession>A0AA38RKR8</accession>
<proteinExistence type="predicted"/>